<reference evidence="8 9" key="1">
    <citation type="journal article" date="2018" name="Nat. Ecol. Evol.">
        <title>Shark genomes provide insights into elasmobranch evolution and the origin of vertebrates.</title>
        <authorList>
            <person name="Hara Y"/>
            <person name="Yamaguchi K"/>
            <person name="Onimaru K"/>
            <person name="Kadota M"/>
            <person name="Koyanagi M"/>
            <person name="Keeley SD"/>
            <person name="Tatsumi K"/>
            <person name="Tanaka K"/>
            <person name="Motone F"/>
            <person name="Kageyama Y"/>
            <person name="Nozu R"/>
            <person name="Adachi N"/>
            <person name="Nishimura O"/>
            <person name="Nakagawa R"/>
            <person name="Tanegashima C"/>
            <person name="Kiyatake I"/>
            <person name="Matsumoto R"/>
            <person name="Murakumo K"/>
            <person name="Nishida K"/>
            <person name="Terakita A"/>
            <person name="Kuratani S"/>
            <person name="Sato K"/>
            <person name="Hyodo S Kuraku.S."/>
        </authorList>
    </citation>
    <scope>NUCLEOTIDE SEQUENCE [LARGE SCALE GENOMIC DNA]</scope>
</reference>
<dbReference type="GO" id="GO:0005160">
    <property type="term" value="F:transforming growth factor beta receptor binding"/>
    <property type="evidence" value="ECO:0007669"/>
    <property type="project" value="InterPro"/>
</dbReference>
<dbReference type="AlphaFoldDB" id="A0A401RNI7"/>
<dbReference type="Gene3D" id="2.60.120.970">
    <property type="match status" value="1"/>
</dbReference>
<dbReference type="FunFam" id="2.60.120.970:FF:000024">
    <property type="entry name" value="Left-right determination factor"/>
    <property type="match status" value="1"/>
</dbReference>
<keyword evidence="3" id="KW-0964">Secreted</keyword>
<dbReference type="Pfam" id="PF00688">
    <property type="entry name" value="TGFb_propeptide"/>
    <property type="match status" value="1"/>
</dbReference>
<evidence type="ECO:0000256" key="5">
    <source>
        <dbReference type="ARBA" id="ARBA00023157"/>
    </source>
</evidence>
<dbReference type="InterPro" id="IPR015615">
    <property type="entry name" value="TGF-beta-rel"/>
</dbReference>
<evidence type="ECO:0000256" key="2">
    <source>
        <dbReference type="ARBA" id="ARBA00006656"/>
    </source>
</evidence>
<comment type="subcellular location">
    <subcellularLocation>
        <location evidence="1">Secreted</location>
    </subcellularLocation>
</comment>
<feature type="domain" description="TGF-beta propeptide" evidence="7">
    <location>
        <begin position="23"/>
        <end position="232"/>
    </location>
</feature>
<dbReference type="Proteomes" id="UP000287033">
    <property type="component" value="Unassembled WGS sequence"/>
</dbReference>
<dbReference type="InterPro" id="IPR001111">
    <property type="entry name" value="TGF-b_propeptide"/>
</dbReference>
<dbReference type="GO" id="GO:0005615">
    <property type="term" value="C:extracellular space"/>
    <property type="evidence" value="ECO:0007669"/>
    <property type="project" value="TreeGrafter"/>
</dbReference>
<evidence type="ECO:0000259" key="7">
    <source>
        <dbReference type="Pfam" id="PF00688"/>
    </source>
</evidence>
<comment type="caution">
    <text evidence="8">The sequence shown here is derived from an EMBL/GenBank/DDBJ whole genome shotgun (WGS) entry which is preliminary data.</text>
</comment>
<dbReference type="GO" id="GO:0009948">
    <property type="term" value="P:anterior/posterior axis specification"/>
    <property type="evidence" value="ECO:0007669"/>
    <property type="project" value="TreeGrafter"/>
</dbReference>
<feature type="signal peptide" evidence="6">
    <location>
        <begin position="1"/>
        <end position="27"/>
    </location>
</feature>
<evidence type="ECO:0000256" key="3">
    <source>
        <dbReference type="ARBA" id="ARBA00022525"/>
    </source>
</evidence>
<evidence type="ECO:0000256" key="6">
    <source>
        <dbReference type="SAM" id="SignalP"/>
    </source>
</evidence>
<keyword evidence="9" id="KW-1185">Reference proteome</keyword>
<dbReference type="OrthoDB" id="10019514at2759"/>
<keyword evidence="6" id="KW-0732">Signal</keyword>
<dbReference type="EMBL" id="BEZZ01001593">
    <property type="protein sequence ID" value="GCC19741.1"/>
    <property type="molecule type" value="Genomic_DNA"/>
</dbReference>
<keyword evidence="5" id="KW-1015">Disulfide bond</keyword>
<dbReference type="PANTHER" id="PTHR11848:SF226">
    <property type="entry name" value="LEFT-RIGHT DETERMINATION FACTOR"/>
    <property type="match status" value="1"/>
</dbReference>
<dbReference type="InterPro" id="IPR003942">
    <property type="entry name" value="LRDF"/>
</dbReference>
<evidence type="ECO:0000313" key="9">
    <source>
        <dbReference type="Proteomes" id="UP000287033"/>
    </source>
</evidence>
<keyword evidence="4" id="KW-0339">Growth factor</keyword>
<dbReference type="STRING" id="137246.A0A401RNI7"/>
<protein>
    <recommendedName>
        <fullName evidence="7">TGF-beta propeptide domain-containing protein</fullName>
    </recommendedName>
</protein>
<evidence type="ECO:0000256" key="1">
    <source>
        <dbReference type="ARBA" id="ARBA00004613"/>
    </source>
</evidence>
<evidence type="ECO:0000313" key="8">
    <source>
        <dbReference type="EMBL" id="GCC19741.1"/>
    </source>
</evidence>
<feature type="chain" id="PRO_5019491063" description="TGF-beta propeptide domain-containing protein" evidence="6">
    <location>
        <begin position="28"/>
        <end position="259"/>
    </location>
</feature>
<dbReference type="GO" id="GO:0008083">
    <property type="term" value="F:growth factor activity"/>
    <property type="evidence" value="ECO:0007669"/>
    <property type="project" value="UniProtKB-KW"/>
</dbReference>
<dbReference type="PANTHER" id="PTHR11848">
    <property type="entry name" value="TGF-BETA FAMILY"/>
    <property type="match status" value="1"/>
</dbReference>
<proteinExistence type="inferred from homology"/>
<organism evidence="8 9">
    <name type="scientific">Chiloscyllium punctatum</name>
    <name type="common">Brownbanded bambooshark</name>
    <name type="synonym">Hemiscyllium punctatum</name>
    <dbReference type="NCBI Taxonomy" id="137246"/>
    <lineage>
        <taxon>Eukaryota</taxon>
        <taxon>Metazoa</taxon>
        <taxon>Chordata</taxon>
        <taxon>Craniata</taxon>
        <taxon>Vertebrata</taxon>
        <taxon>Chondrichthyes</taxon>
        <taxon>Elasmobranchii</taxon>
        <taxon>Galeomorphii</taxon>
        <taxon>Galeoidea</taxon>
        <taxon>Orectolobiformes</taxon>
        <taxon>Hemiscylliidae</taxon>
        <taxon>Chiloscyllium</taxon>
    </lineage>
</organism>
<gene>
    <name evidence="8" type="ORF">chiPu_0018504</name>
</gene>
<dbReference type="GO" id="GO:0005125">
    <property type="term" value="F:cytokine activity"/>
    <property type="evidence" value="ECO:0007669"/>
    <property type="project" value="TreeGrafter"/>
</dbReference>
<dbReference type="PRINTS" id="PR01427">
    <property type="entry name" value="TGFBETA4"/>
</dbReference>
<name>A0A401RNI7_CHIPU</name>
<accession>A0A401RNI7</accession>
<evidence type="ECO:0000256" key="4">
    <source>
        <dbReference type="ARBA" id="ARBA00023030"/>
    </source>
</evidence>
<sequence>MAQTHKSPTLTLLSFALLALWAKQVKGISHDNIKYTMLHKLGLSEVPQIEQTDMDNMVVPAHMRNKYIAMLKIHKEKERKRRALPTLAGILRGITGTADTRGDILYSDPARQTLVFDMKGLIPENSEVTMAELKLFKKGVHKEDLPPRRHSRPVNNARVSVHWVRILSDGSNRTSLIDSRLVPILDSGWKSLDVTQAVHYWMKTAEMSMYLEIWIEAERMGSYAAEMAKLVHFTTQGPNDQVLGKPELVLYSLNLDEYG</sequence>
<dbReference type="OMA" id="RCCRIPK"/>
<comment type="similarity">
    <text evidence="2">Belongs to the TGF-beta family.</text>
</comment>